<proteinExistence type="predicted"/>
<evidence type="ECO:0000259" key="1">
    <source>
        <dbReference type="Pfam" id="PF00534"/>
    </source>
</evidence>
<evidence type="ECO:0000313" key="3">
    <source>
        <dbReference type="EMBL" id="REI41603.1"/>
    </source>
</evidence>
<evidence type="ECO:0000259" key="2">
    <source>
        <dbReference type="Pfam" id="PF13477"/>
    </source>
</evidence>
<feature type="domain" description="Glycosyltransferase subfamily 4-like N-terminal" evidence="2">
    <location>
        <begin position="10"/>
        <end position="147"/>
    </location>
</feature>
<dbReference type="EMBL" id="QUAJ01000009">
    <property type="protein sequence ID" value="REI41603.1"/>
    <property type="molecule type" value="Genomic_DNA"/>
</dbReference>
<dbReference type="Pfam" id="PF13477">
    <property type="entry name" value="Glyco_trans_4_2"/>
    <property type="match status" value="1"/>
</dbReference>
<dbReference type="InterPro" id="IPR001296">
    <property type="entry name" value="Glyco_trans_1"/>
</dbReference>
<evidence type="ECO:0000313" key="4">
    <source>
        <dbReference type="Proteomes" id="UP000263486"/>
    </source>
</evidence>
<comment type="caution">
    <text evidence="3">The sequence shown here is derived from an EMBL/GenBank/DDBJ whole genome shotgun (WGS) entry which is preliminary data.</text>
</comment>
<dbReference type="CDD" id="cd03808">
    <property type="entry name" value="GT4_CapM-like"/>
    <property type="match status" value="1"/>
</dbReference>
<dbReference type="Proteomes" id="UP000263486">
    <property type="component" value="Unassembled WGS sequence"/>
</dbReference>
<dbReference type="InterPro" id="IPR050194">
    <property type="entry name" value="Glycosyltransferase_grp1"/>
</dbReference>
<feature type="domain" description="Glycosyl transferase family 1" evidence="1">
    <location>
        <begin position="182"/>
        <end position="329"/>
    </location>
</feature>
<protein>
    <submittedName>
        <fullName evidence="3">Glycosyltransferase</fullName>
    </submittedName>
</protein>
<dbReference type="InterPro" id="IPR028098">
    <property type="entry name" value="Glyco_trans_4-like_N"/>
</dbReference>
<sequence>MKKVLVVATLQKTIKGFLIPHIKKLEENGYEVWIATNCSECLEIEELKDNNWINIEFSRNPFSIYSLQALKQIKRLLSEEKFEFIHFHTPVAAFIGRVAARFLKLKNITYTVHGFHFYDGAPLLNWLLYYPLEYIAMRWTDKIITINQEDFERAQKMAGSRTKVYKIDGVGLDLEKYSKGNREKVRKEFELSEKDFIITTIGELNKNKNQIQLIKAIEVLEPKFKALIVGVGNKEKELKSYVKNKKLKKRVLFLGFRKDINDIIATSDVLVSMSYREGLPRNIMEGLAQGKPFVVTNIRGNRDIIIDNKNGYLVEVDDYGKTSEMIKKLGVGGNYRRIEKNNLKYAEKYSIKKILQNMEGIYNEGSISKS</sequence>
<keyword evidence="4" id="KW-1185">Reference proteome</keyword>
<dbReference type="Pfam" id="PF00534">
    <property type="entry name" value="Glycos_transf_1"/>
    <property type="match status" value="1"/>
</dbReference>
<name>A0ABX9KI35_9FUSO</name>
<organism evidence="3 4">
    <name type="scientific">Psychrilyobacter piezotolerans</name>
    <dbReference type="NCBI Taxonomy" id="2293438"/>
    <lineage>
        <taxon>Bacteria</taxon>
        <taxon>Fusobacteriati</taxon>
        <taxon>Fusobacteriota</taxon>
        <taxon>Fusobacteriia</taxon>
        <taxon>Fusobacteriales</taxon>
        <taxon>Fusobacteriaceae</taxon>
        <taxon>Psychrilyobacter</taxon>
    </lineage>
</organism>
<reference evidence="3 4" key="1">
    <citation type="submission" date="2018-08" db="EMBL/GenBank/DDBJ databases">
        <title>Draft genome sequence of Psychrilyobacter sp. strain SD5 isolated from Black Sea water.</title>
        <authorList>
            <person name="Yadav S."/>
            <person name="Villanueva L."/>
            <person name="Damste J.S.S."/>
        </authorList>
    </citation>
    <scope>NUCLEOTIDE SEQUENCE [LARGE SCALE GENOMIC DNA]</scope>
    <source>
        <strain evidence="3 4">SD5</strain>
    </source>
</reference>
<dbReference type="SUPFAM" id="SSF53756">
    <property type="entry name" value="UDP-Glycosyltransferase/glycogen phosphorylase"/>
    <property type="match status" value="1"/>
</dbReference>
<dbReference type="PANTHER" id="PTHR45947">
    <property type="entry name" value="SULFOQUINOVOSYL TRANSFERASE SQD2"/>
    <property type="match status" value="1"/>
</dbReference>
<gene>
    <name evidence="3" type="ORF">DYH56_06765</name>
</gene>
<dbReference type="PANTHER" id="PTHR45947:SF3">
    <property type="entry name" value="SULFOQUINOVOSYL TRANSFERASE SQD2"/>
    <property type="match status" value="1"/>
</dbReference>
<dbReference type="RefSeq" id="WP_114642108.1">
    <property type="nucleotide sequence ID" value="NZ_JAACIO010000009.1"/>
</dbReference>
<accession>A0ABX9KI35</accession>
<dbReference type="Gene3D" id="3.40.50.2000">
    <property type="entry name" value="Glycogen Phosphorylase B"/>
    <property type="match status" value="2"/>
</dbReference>